<dbReference type="OMA" id="QMEPEND"/>
<dbReference type="OrthoDB" id="3366922at2759"/>
<dbReference type="PANTHER" id="PTHR28594:SF1">
    <property type="entry name" value="ATR-INTERACTING PROTEIN"/>
    <property type="match status" value="1"/>
</dbReference>
<feature type="compositionally biased region" description="Acidic residues" evidence="2">
    <location>
        <begin position="460"/>
        <end position="482"/>
    </location>
</feature>
<reference evidence="3 4" key="1">
    <citation type="journal article" date="2012" name="Science">
        <title>The Paleozoic origin of enzymatic lignin decomposition reconstructed from 31 fungal genomes.</title>
        <authorList>
            <person name="Floudas D."/>
            <person name="Binder M."/>
            <person name="Riley R."/>
            <person name="Barry K."/>
            <person name="Blanchette R.A."/>
            <person name="Henrissat B."/>
            <person name="Martinez A.T."/>
            <person name="Otillar R."/>
            <person name="Spatafora J.W."/>
            <person name="Yadav J.S."/>
            <person name="Aerts A."/>
            <person name="Benoit I."/>
            <person name="Boyd A."/>
            <person name="Carlson A."/>
            <person name="Copeland A."/>
            <person name="Coutinho P.M."/>
            <person name="de Vries R.P."/>
            <person name="Ferreira P."/>
            <person name="Findley K."/>
            <person name="Foster B."/>
            <person name="Gaskell J."/>
            <person name="Glotzer D."/>
            <person name="Gorecki P."/>
            <person name="Heitman J."/>
            <person name="Hesse C."/>
            <person name="Hori C."/>
            <person name="Igarashi K."/>
            <person name="Jurgens J.A."/>
            <person name="Kallen N."/>
            <person name="Kersten P."/>
            <person name="Kohler A."/>
            <person name="Kuees U."/>
            <person name="Kumar T.K.A."/>
            <person name="Kuo A."/>
            <person name="LaButti K."/>
            <person name="Larrondo L.F."/>
            <person name="Lindquist E."/>
            <person name="Ling A."/>
            <person name="Lombard V."/>
            <person name="Lucas S."/>
            <person name="Lundell T."/>
            <person name="Martin R."/>
            <person name="McLaughlin D.J."/>
            <person name="Morgenstern I."/>
            <person name="Morin E."/>
            <person name="Murat C."/>
            <person name="Nagy L.G."/>
            <person name="Nolan M."/>
            <person name="Ohm R.A."/>
            <person name="Patyshakuliyeva A."/>
            <person name="Rokas A."/>
            <person name="Ruiz-Duenas F.J."/>
            <person name="Sabat G."/>
            <person name="Salamov A."/>
            <person name="Samejima M."/>
            <person name="Schmutz J."/>
            <person name="Slot J.C."/>
            <person name="St John F."/>
            <person name="Stenlid J."/>
            <person name="Sun H."/>
            <person name="Sun S."/>
            <person name="Syed K."/>
            <person name="Tsang A."/>
            <person name="Wiebenga A."/>
            <person name="Young D."/>
            <person name="Pisabarro A."/>
            <person name="Eastwood D.C."/>
            <person name="Martin F."/>
            <person name="Cullen D."/>
            <person name="Grigoriev I.V."/>
            <person name="Hibbett D.S."/>
        </authorList>
    </citation>
    <scope>NUCLEOTIDE SEQUENCE [LARGE SCALE GENOMIC DNA]</scope>
    <source>
        <strain evidence="3 4">MD-104</strain>
    </source>
</reference>
<protein>
    <submittedName>
        <fullName evidence="3">Uncharacterized protein</fullName>
    </submittedName>
</protein>
<organism evidence="3 4">
    <name type="scientific">Wolfiporia cocos (strain MD-104)</name>
    <name type="common">Brown rot fungus</name>
    <dbReference type="NCBI Taxonomy" id="742152"/>
    <lineage>
        <taxon>Eukaryota</taxon>
        <taxon>Fungi</taxon>
        <taxon>Dikarya</taxon>
        <taxon>Basidiomycota</taxon>
        <taxon>Agaricomycotina</taxon>
        <taxon>Agaricomycetes</taxon>
        <taxon>Polyporales</taxon>
        <taxon>Phaeolaceae</taxon>
        <taxon>Wolfiporia</taxon>
    </lineage>
</organism>
<feature type="compositionally biased region" description="Basic and acidic residues" evidence="2">
    <location>
        <begin position="384"/>
        <end position="395"/>
    </location>
</feature>
<keyword evidence="1" id="KW-0175">Coiled coil</keyword>
<dbReference type="AlphaFoldDB" id="A0A2H3K091"/>
<dbReference type="GO" id="GO:0000077">
    <property type="term" value="P:DNA damage checkpoint signaling"/>
    <property type="evidence" value="ECO:0007669"/>
    <property type="project" value="InterPro"/>
</dbReference>
<feature type="region of interest" description="Disordered" evidence="2">
    <location>
        <begin position="923"/>
        <end position="950"/>
    </location>
</feature>
<feature type="compositionally biased region" description="Polar residues" evidence="2">
    <location>
        <begin position="323"/>
        <end position="335"/>
    </location>
</feature>
<dbReference type="PANTHER" id="PTHR28594">
    <property type="entry name" value="ATR-INTERACTING PROTEIN"/>
    <property type="match status" value="1"/>
</dbReference>
<sequence length="950" mass="107005">MQDSDDYFGDDDGFIDESILAAAAAEAETQYFETQPQLRRSLPDPAPPPPPPKRQKLSTGWVGQSTRATSFEDDLPEISVQRAGIYGLESSRGSGLVKELPIADGSNAAYARKDGRPSAPNSLQPHNAKSNEPPAKHQRQPPAGLVTPQANSRARVSREPLTVMNTSTPLHQREDLIMNAQLQKQYAEIRAALDKLKKENDEVKNSLKNAEDARWAKEGEVSILRKGIEKTAREHAAEVARMKAAREAAEAMQLQLQKEMKEEMDRWKTKLMFRQHELETSSRSSPWSTRAKKIGRPQPPTPIKITSEMQQWTRNNVAGSSVLSQATHNASSQQHKTQERELVTPRRKAYATPKNPKLKPTFPGFVNAFTSPPLARPSRPSRSRGKERERSRINEVADSDFFASPKRILPSRRYNSPLSSPPSSPPGFNRPMDPIPALDISRFLQDDGELEEQLNQVQGENEDVAMADEESEEIPEEKEEMPIEEQLEIREIDWQAEVHRIVLTHRMASSPTLTIQLLMSVSLPPSAPAEQQQRFLDLNKRLLEVFSTMVRGMNDGNHAISTVLHTLVDVSDILQAHSIFKPLSCILNLLKILALSLLTFPQLVLSRPIEYDDGSDESPRILDVLCNIVRMHFGTKEKLEEQQREHIEELAKETLGFMEVLIWSIQDEDELASRLSTIPLTPDVLSTMLSPTQRTWMLYRSTRVLALLATHSPLYKFLLVRSETDPEDPLTSGRCVVPHVEQLASHLIDEDREGEGADELREAIMTYVATLAVSHKDALTILAQSPTLFPSIVVYLSNLSTPLYEEDEVFMRSPKALERVVVQIVRTTSLLHVLVFGADPAKFIRTIIDAPQPTYHNNYQMLIVALSRLSFAEPPQDIPPHLDQYLDEIIVVARELLELICVGPELTQAWAAYQHDDEYVYKDPSARGDDHDSDEEEEARLMHAIPMDTD</sequence>
<feature type="coiled-coil region" evidence="1">
    <location>
        <begin position="179"/>
        <end position="266"/>
    </location>
</feature>
<feature type="region of interest" description="Disordered" evidence="2">
    <location>
        <begin position="108"/>
        <end position="161"/>
    </location>
</feature>
<feature type="region of interest" description="Disordered" evidence="2">
    <location>
        <begin position="277"/>
        <end position="303"/>
    </location>
</feature>
<feature type="region of interest" description="Disordered" evidence="2">
    <location>
        <begin position="458"/>
        <end position="482"/>
    </location>
</feature>
<evidence type="ECO:0000256" key="2">
    <source>
        <dbReference type="SAM" id="MobiDB-lite"/>
    </source>
</evidence>
<feature type="region of interest" description="Disordered" evidence="2">
    <location>
        <begin position="27"/>
        <end position="76"/>
    </location>
</feature>
<keyword evidence="4" id="KW-1185">Reference proteome</keyword>
<dbReference type="InterPro" id="IPR033349">
    <property type="entry name" value="ATRIP"/>
</dbReference>
<proteinExistence type="predicted"/>
<evidence type="ECO:0000313" key="3">
    <source>
        <dbReference type="EMBL" id="PCH43528.1"/>
    </source>
</evidence>
<evidence type="ECO:0000313" key="4">
    <source>
        <dbReference type="Proteomes" id="UP000218811"/>
    </source>
</evidence>
<evidence type="ECO:0000256" key="1">
    <source>
        <dbReference type="SAM" id="Coils"/>
    </source>
</evidence>
<feature type="region of interest" description="Disordered" evidence="2">
    <location>
        <begin position="323"/>
        <end position="435"/>
    </location>
</feature>
<feature type="compositionally biased region" description="Polar residues" evidence="2">
    <location>
        <begin position="119"/>
        <end position="130"/>
    </location>
</feature>
<name>A0A2H3K091_WOLCO</name>
<accession>A0A2H3K091</accession>
<dbReference type="EMBL" id="KB468146">
    <property type="protein sequence ID" value="PCH43528.1"/>
    <property type="molecule type" value="Genomic_DNA"/>
</dbReference>
<gene>
    <name evidence="3" type="ORF">WOLCODRAFT_164517</name>
</gene>
<feature type="compositionally biased region" description="Polar residues" evidence="2">
    <location>
        <begin position="57"/>
        <end position="69"/>
    </location>
</feature>
<dbReference type="Proteomes" id="UP000218811">
    <property type="component" value="Unassembled WGS sequence"/>
</dbReference>